<dbReference type="Pfam" id="PF05016">
    <property type="entry name" value="ParE_toxin"/>
    <property type="match status" value="1"/>
</dbReference>
<reference evidence="4" key="1">
    <citation type="journal article" date="2019" name="Int. J. Syst. Evol. Microbiol.">
        <title>The Global Catalogue of Microorganisms (GCM) 10K type strain sequencing project: providing services to taxonomists for standard genome sequencing and annotation.</title>
        <authorList>
            <consortium name="The Broad Institute Genomics Platform"/>
            <consortium name="The Broad Institute Genome Sequencing Center for Infectious Disease"/>
            <person name="Wu L."/>
            <person name="Ma J."/>
        </authorList>
    </citation>
    <scope>NUCLEOTIDE SEQUENCE [LARGE SCALE GENOMIC DNA]</scope>
    <source>
        <strain evidence="4">SHR3</strain>
    </source>
</reference>
<evidence type="ECO:0000313" key="4">
    <source>
        <dbReference type="Proteomes" id="UP001595974"/>
    </source>
</evidence>
<proteinExistence type="inferred from homology"/>
<evidence type="ECO:0000256" key="2">
    <source>
        <dbReference type="ARBA" id="ARBA00022649"/>
    </source>
</evidence>
<dbReference type="InterPro" id="IPR035093">
    <property type="entry name" value="RelE/ParE_toxin_dom_sf"/>
</dbReference>
<accession>A0ABW1ATV9</accession>
<comment type="caution">
    <text evidence="3">The sequence shown here is derived from an EMBL/GenBank/DDBJ whole genome shotgun (WGS) entry which is preliminary data.</text>
</comment>
<dbReference type="SUPFAM" id="SSF143011">
    <property type="entry name" value="RelE-like"/>
    <property type="match status" value="1"/>
</dbReference>
<dbReference type="InterPro" id="IPR051803">
    <property type="entry name" value="TA_system_RelE-like_toxin"/>
</dbReference>
<evidence type="ECO:0000256" key="1">
    <source>
        <dbReference type="ARBA" id="ARBA00006226"/>
    </source>
</evidence>
<dbReference type="InterPro" id="IPR007712">
    <property type="entry name" value="RelE/ParE_toxin"/>
</dbReference>
<evidence type="ECO:0000313" key="3">
    <source>
        <dbReference type="EMBL" id="MFC5770604.1"/>
    </source>
</evidence>
<protein>
    <submittedName>
        <fullName evidence="3">Type II toxin-antitoxin system RelE/ParE family toxin</fullName>
    </submittedName>
</protein>
<dbReference type="RefSeq" id="WP_096447391.1">
    <property type="nucleotide sequence ID" value="NZ_JBHSOG010000051.1"/>
</dbReference>
<organism evidence="3 4">
    <name type="scientific">Thauera sinica</name>
    <dbReference type="NCBI Taxonomy" id="2665146"/>
    <lineage>
        <taxon>Bacteria</taxon>
        <taxon>Pseudomonadati</taxon>
        <taxon>Pseudomonadota</taxon>
        <taxon>Betaproteobacteria</taxon>
        <taxon>Rhodocyclales</taxon>
        <taxon>Zoogloeaceae</taxon>
        <taxon>Thauera</taxon>
    </lineage>
</organism>
<keyword evidence="2" id="KW-1277">Toxin-antitoxin system</keyword>
<dbReference type="Proteomes" id="UP001595974">
    <property type="component" value="Unassembled WGS sequence"/>
</dbReference>
<keyword evidence="4" id="KW-1185">Reference proteome</keyword>
<dbReference type="EMBL" id="JBHSOG010000051">
    <property type="protein sequence ID" value="MFC5770604.1"/>
    <property type="molecule type" value="Genomic_DNA"/>
</dbReference>
<dbReference type="NCBIfam" id="TIGR02385">
    <property type="entry name" value="RelE_StbE"/>
    <property type="match status" value="1"/>
</dbReference>
<comment type="similarity">
    <text evidence="1">Belongs to the RelE toxin family.</text>
</comment>
<sequence length="97" mass="11081">MTRIIWRPAAREDRAAIMDYIAEDNPVAALDLDELIEEKTNALADHPRLYKPGRMKGTREMVVHPNYVVVYQENSKAKTVTIVRVLHAAQQWPPAKS</sequence>
<dbReference type="PANTHER" id="PTHR33755:SF6">
    <property type="entry name" value="PLASMID STABILIZATION SYSTEM PROTEIN"/>
    <property type="match status" value="1"/>
</dbReference>
<dbReference type="PANTHER" id="PTHR33755">
    <property type="entry name" value="TOXIN PARE1-RELATED"/>
    <property type="match status" value="1"/>
</dbReference>
<gene>
    <name evidence="3" type="ORF">ACFPTN_14585</name>
</gene>
<name>A0ABW1ATV9_9RHOO</name>
<dbReference type="Gene3D" id="3.30.2310.20">
    <property type="entry name" value="RelE-like"/>
    <property type="match status" value="1"/>
</dbReference>